<feature type="region of interest" description="Disordered" evidence="2">
    <location>
        <begin position="2899"/>
        <end position="2934"/>
    </location>
</feature>
<dbReference type="PANTHER" id="PTHR21465:SF2">
    <property type="entry name" value="ZINC FINGER PROTEIN 469"/>
    <property type="match status" value="1"/>
</dbReference>
<dbReference type="GeneID" id="101346827"/>
<keyword evidence="1" id="KW-0862">Zinc</keyword>
<feature type="compositionally biased region" description="Pro residues" evidence="2">
    <location>
        <begin position="3441"/>
        <end position="3452"/>
    </location>
</feature>
<feature type="compositionally biased region" description="Low complexity" evidence="2">
    <location>
        <begin position="2320"/>
        <end position="2330"/>
    </location>
</feature>
<dbReference type="RefSeq" id="XP_004377858.1">
    <property type="nucleotide sequence ID" value="XM_004377801.1"/>
</dbReference>
<feature type="compositionally biased region" description="Low complexity" evidence="2">
    <location>
        <begin position="603"/>
        <end position="622"/>
    </location>
</feature>
<evidence type="ECO:0000313" key="5">
    <source>
        <dbReference type="RefSeq" id="XP_004377858.1"/>
    </source>
</evidence>
<feature type="region of interest" description="Disordered" evidence="2">
    <location>
        <begin position="1630"/>
        <end position="1931"/>
    </location>
</feature>
<reference evidence="5" key="1">
    <citation type="submission" date="2025-08" db="UniProtKB">
        <authorList>
            <consortium name="RefSeq"/>
        </authorList>
    </citation>
    <scope>IDENTIFICATION</scope>
</reference>
<feature type="compositionally biased region" description="Pro residues" evidence="2">
    <location>
        <begin position="3475"/>
        <end position="3484"/>
    </location>
</feature>
<feature type="region of interest" description="Disordered" evidence="2">
    <location>
        <begin position="2752"/>
        <end position="2818"/>
    </location>
</feature>
<feature type="compositionally biased region" description="Polar residues" evidence="2">
    <location>
        <begin position="1864"/>
        <end position="1874"/>
    </location>
</feature>
<feature type="region of interest" description="Disordered" evidence="2">
    <location>
        <begin position="326"/>
        <end position="462"/>
    </location>
</feature>
<keyword evidence="1" id="KW-0479">Metal-binding</keyword>
<accession>A0A2Y9DPH2</accession>
<feature type="region of interest" description="Disordered" evidence="2">
    <location>
        <begin position="2975"/>
        <end position="2998"/>
    </location>
</feature>
<feature type="compositionally biased region" description="Low complexity" evidence="2">
    <location>
        <begin position="2553"/>
        <end position="2567"/>
    </location>
</feature>
<feature type="compositionally biased region" description="Basic and acidic residues" evidence="2">
    <location>
        <begin position="1087"/>
        <end position="1107"/>
    </location>
</feature>
<feature type="compositionally biased region" description="Pro residues" evidence="2">
    <location>
        <begin position="3648"/>
        <end position="3666"/>
    </location>
</feature>
<feature type="compositionally biased region" description="Polar residues" evidence="2">
    <location>
        <begin position="2131"/>
        <end position="2148"/>
    </location>
</feature>
<feature type="compositionally biased region" description="Basic residues" evidence="2">
    <location>
        <begin position="2364"/>
        <end position="2373"/>
    </location>
</feature>
<feature type="compositionally biased region" description="Basic and acidic residues" evidence="2">
    <location>
        <begin position="1144"/>
        <end position="1154"/>
    </location>
</feature>
<feature type="compositionally biased region" description="Polar residues" evidence="2">
    <location>
        <begin position="3631"/>
        <end position="3646"/>
    </location>
</feature>
<feature type="region of interest" description="Disordered" evidence="2">
    <location>
        <begin position="1"/>
        <end position="258"/>
    </location>
</feature>
<dbReference type="PANTHER" id="PTHR21465">
    <property type="entry name" value="ZINC FINGER PROTEIN 469"/>
    <property type="match status" value="1"/>
</dbReference>
<dbReference type="OrthoDB" id="9897853at2759"/>
<feature type="compositionally biased region" description="Low complexity" evidence="2">
    <location>
        <begin position="198"/>
        <end position="211"/>
    </location>
</feature>
<feature type="compositionally biased region" description="Pro residues" evidence="2">
    <location>
        <begin position="188"/>
        <end position="197"/>
    </location>
</feature>
<dbReference type="FunCoup" id="A0A2Y9DPH2">
    <property type="interactions" value="285"/>
</dbReference>
<feature type="compositionally biased region" description="Polar residues" evidence="2">
    <location>
        <begin position="3126"/>
        <end position="3139"/>
    </location>
</feature>
<dbReference type="STRING" id="127582.A0A2Y9DPH2"/>
<feature type="region of interest" description="Disordered" evidence="2">
    <location>
        <begin position="1371"/>
        <end position="1390"/>
    </location>
</feature>
<dbReference type="GO" id="GO:0008270">
    <property type="term" value="F:zinc ion binding"/>
    <property type="evidence" value="ECO:0007669"/>
    <property type="project" value="UniProtKB-KW"/>
</dbReference>
<dbReference type="InterPro" id="IPR036236">
    <property type="entry name" value="Znf_C2H2_sf"/>
</dbReference>
<organism evidence="4 5">
    <name type="scientific">Trichechus manatus latirostris</name>
    <name type="common">Florida manatee</name>
    <dbReference type="NCBI Taxonomy" id="127582"/>
    <lineage>
        <taxon>Eukaryota</taxon>
        <taxon>Metazoa</taxon>
        <taxon>Chordata</taxon>
        <taxon>Craniata</taxon>
        <taxon>Vertebrata</taxon>
        <taxon>Euteleostomi</taxon>
        <taxon>Mammalia</taxon>
        <taxon>Eutheria</taxon>
        <taxon>Afrotheria</taxon>
        <taxon>Sirenia</taxon>
        <taxon>Trichechidae</taxon>
        <taxon>Trichechus</taxon>
    </lineage>
</organism>
<keyword evidence="4" id="KW-1185">Reference proteome</keyword>
<feature type="region of interest" description="Disordered" evidence="2">
    <location>
        <begin position="863"/>
        <end position="885"/>
    </location>
</feature>
<feature type="compositionally biased region" description="Basic and acidic residues" evidence="2">
    <location>
        <begin position="2496"/>
        <end position="2508"/>
    </location>
</feature>
<feature type="region of interest" description="Disordered" evidence="2">
    <location>
        <begin position="2845"/>
        <end position="2869"/>
    </location>
</feature>
<feature type="region of interest" description="Disordered" evidence="2">
    <location>
        <begin position="898"/>
        <end position="1270"/>
    </location>
</feature>
<protein>
    <submittedName>
        <fullName evidence="5">Zinc finger protein 469</fullName>
    </submittedName>
</protein>
<feature type="region of interest" description="Disordered" evidence="2">
    <location>
        <begin position="2087"/>
        <end position="2342"/>
    </location>
</feature>
<dbReference type="Proteomes" id="UP000248480">
    <property type="component" value="Unplaced"/>
</dbReference>
<feature type="compositionally biased region" description="Low complexity" evidence="2">
    <location>
        <begin position="537"/>
        <end position="547"/>
    </location>
</feature>
<sequence>MPGEQPLGALPLAMTGDLQPRSACHNSGRPSRPPSEDGTQACRTTKGTREVGSGAQATELPKAQPQQASEVEPGALSSSLWQPRKGGSLQGPPRKGHMQTRARRPGRGDGSPQQVYRLSITGAKDKQAPDEIPEDPPLEAPQGPGTGAPLTPSLLRAEAPPVPDQLSFQRCFPETHSSFTSTDYTSPSPTPGPPPLSAPRSRGPSPSRPASYLEFPASRANSWPPAAESSFPGANFGVPPTEPEPFPEDSGPSSSAGVVSFQYPFPALHRASPKPFSLDTARQEYANNGAVVFAFHLTQGAWPEGPVGANPAYQLPAQPPPSLLPCYPGPASSLDTPHDLSGALSPPGVAPPAPSPFLASLHESLTPALPERPPSAHDEAASPRGPPNPLPPMHFLSKAYGSPKAPSVGTSPGPLDKELATPGCTPTPRPQLWEGASKALPLMDPATAPHPTVPSVPPATARGAFFKGQGLCLPHSPPRPWPPVLPVTRPSPTPVELLNQLPYPTGAPKWLSSSQGALGGPSHTPGPAEKLAVPRNSPGTPSGSPPGLFSYSGLQDAAAQPLFFGVTPPQSSPRGIPGLPQPRGVGASPSESPLPSPATTVASGSSCSSLSPLSSSPANPSSEEGQLPGLLGPSAFFHHPTHPQEGGNTFPPPKPLPAVPIHYQPQPEPPKAFPFPSEALGPDRAFECVEEAPFTSTGPGSSRAALGDFSQEPPPYSAHHFPLSSASLDQLDVLLTCRQCDQNYSNLASFLQHRQFCGLLLPRAPEGPPGPPTPTPPVLATPRAPADTQHPSLLGPTKMASFLLDGDVLHGLVTAPLPLPASDLDLEDVAKLDSLITEALNGLEDPSDTPEIDSSFIDVFADEDPLGPRVPSTGQPPKTRVGATSEPRAQSLLLAMAPTPEPRAPCPRTEGCPPCNRPETRSWGPAPPEADEAGLAGQSKRSKRFKLLQDGLDKAQAPSRGPRTICLRPRRKGGRAEAPPPRVRDLRAQTPRGHTDTGGQALSTSPLPVQTRPLQPFRRKEARRRAARGGRWNKELIHKIVQQKNEFREYDYASESEEDKGPGAAPDPPQRASGAKGWPRFNCQGQRRGEKKKDIRARVTPGPRDEQDQQTSKKVVRQEAGADRGSPDPESPGEAASGPLQSPRLREPQEERVPKGASHTSVSTGTPKQNCPLLGFFQETKHAEIAQEVPTGTTKLLREVSSLSPGNGVVGDSSPPAPEQPQPGREDTSPPRSAGSLTGMEPRGHTPPAGADGWPLVSPDGGCPPKFQPGELLMPTARVTDAARPAPITLLLKSKGLGWEPRQCKGDPVGVPAAKKGAPACRSPPSDLLLGPKEPAGPCFEDLCSKPLAPNGPVDSVCLCRDTVDASPLVQKSPRNASYPAEMEPGDVQSPLTLEPTSLFSRLPIDRFDPLLYDSLLANKDNHTPLTCANSPPRKSLLDPPYPMCVPQKDWSLLEEVSPGLPSDMGHFPDPPGGRSCGQKGLSEKPAAPSLPPPPGKGSEGGATFVNSLSEEELEIKRLVTELESQLQTSMVEGQAPMLPDVEPKGSKNLGRGTRQPPTPPASPATMPQQDTFLADGFAGLGRSSPCQDSAETAVASEKRALGSPQGCWPCPASCRLVEVALHPGVREGVESTAPVSPPGAGHTVQPAPQTAKVQRMEPAQAEGDGGVCLDIDLPNPIKPFPTLLDARSSTDGSPDREPWFPRSNETTRTHPGGEVLLPCPRKRGEGLSPEPLKAGRACQDTPESGTYGSPITHPTPSLEGQGGGGLPLGAIPLSGARHCGAPQEQSVGNKVSEPAKVQSSPVPHPAHVPDAGPGIGPPASATSPGQLQLLVARAAESEDGAKCPQHSNPAGPGGDGVDGRSVAGSQAQNSNGDLQGITAPAVAGCPLGPEADRHLGSLSQARSWAPDPKGQDSQLQPEEQGALGDPGDLAMAKAEPGAALTRHTGATGGLGGQFEGGRVAWSLQFQAGDPPTPIHPGRGASVLALTAAHAQNGRENQTAETAASPDHRKQLGLAGGSPVCPVEDLAHCAPSLASAAPQGPCNPEHIPREDPPSVPAGARGAQGKPGGLLPASPSCRDSPCLQHLLPPSPTWTPLQRASCTPGPTSAGAEQHPAVPPPGRTSPCGPEGGLANSSPLEDAPSQGQTGSDFTLAREGHCPDSSISRVVEHSGKERQRRPSAHAALSPQAGAVSPRGTGKAPGHPSVPAEYGVEVAGRLPTLDARVVSPGPWCTSSEPPRSTAPPGPGEGQHVTAKLTDTCLVEATGPDSHSCPEDRAGASSDGLEDPGTPGAGWSSSPQSHRHAPRQAHRGDPLCPQDAKQKPQGFQKKPQPLGHSQRTEGPGPGVLLIVTCEICRASFRSGPGLSRHKARKHRGGPSLPHQAGLPAHGAPGPPASTPQAPGKKGRKAPGKEKPRNKLMGPSLAVGPPTPSQVSSEDRLGMETPLEARQGLSVSGAPGSPPHPEPWSPDLLSQGIGMMPWSPRPRKSDELQGNVPHPQHAEPRGAQRGKEPGGFPSDLEGKSNQKGRKASMRRFRKKSKPSDLEKSCPQVAPDVIPGSPSANPSSAIANYQAQPSRCLSPEGERETDAGQPPRTAVPGPGVTANAENVGPRMSSTKETQARSPLGDVMTPCQAGQDASSGFWGLREPRTLGAGTKPSHAAGSRAADDGRWAESRPGEGVMGASKPTLEPSGAPKAPSSEMSSPLGCSPQGFLDHPEAGDCIQELQGSVSGDSSLGLEGPLGLFDDEASFSQLFPLGNRLTRKKNPRVYGQRSKKLKPPPPPPPKPRIEVGGPTTPCSTRLPTDLSDSGSPCLSHEEPWADEAPGLPEAFFVDGFLSSKVPGIEPWAPSPSLWPLEQPEKGPSPLTAPTEEAPTGPCLDNLSEGLPELHRVPAAWQGLELQAPPDEASSSLREMSPEPPSLEREGSNGGPPGITGLPQFPALDFNALSTKFEMQDLCLRGPCEDPMGLSGMSFMGLQAEASSQGSQDTRLEATGRGPDRDCPVKDKRGTYKCKVCFRRFGGLGELDLHKLAHSPSPPPTCYMCVERRFSSRQLLREHLREKHVQCKAGLWACGMCLRQVPDVWMYNEHLREHAVRFARRGQARTSLGDLPGCLEEGSVIPHFLNGILGQASQPHRGQRTTPKASGGPGEAPRRTKAKPKAPRANPLDQDGTLMPGRGLINTNVGANDSPPNLAPSSSAKAPPSLSPNPQSLSEPLLRAMPVHADCKDPSRHCHHCGKQFPKPFKLQRHLAVHSPQRIFLCPQCPHVYAEHRQLRAHRGREHGARGEPERPPTPLYTCELCATVMRIIKRSFICSACNYTFAKKEQFDRHMDKHRRPGQQPFAFRGVRRPATPGWKAPALEGARPSKRRRVAVPGSALGPSMDRPQSQGSSPAPGTVSSPALHLPCPEPAPIAAQGQSQMQERTLNPEGSPVRAGDPLPDCQELLPPPLSPFPVPPAGGKVGQEDEGPSGSPAPLHPHTVPPELPLPLPGGGSQDGEEKMPPRLFSGKHGSPGAPSKCAPDLSLEDPSLAQREKQVPRSHMVPKEGLEGASHKGGATKAGSIRDSSESKLAVSAPSKAPTVPVPPRKAVLCRVPTEPAQEAEDRPRPTTPKAKPDPSSQDSGDPRHRVTAGGGSQAQPATGQLQSETATTPAKPPCPGQSPPPAKPPPQAPAKGHSQGPRGAREQGPQGSLGPRESMGGDGRKKGRTPGPTRSGSAGGLGRAPLVPDRPPRNPRKQAVPSRVPPAKPRLSRQTDKVPLQTSECRMGAPGVSLGGFQSRREGPGMAAPEKRPPHGPPRRGRAVPAFPRALCTAESQNHLLSQLFGQRLTSFKIPLKRDPAE</sequence>
<gene>
    <name evidence="5" type="primary">ZNF469</name>
</gene>
<feature type="region of interest" description="Disordered" evidence="2">
    <location>
        <begin position="2358"/>
        <end position="2739"/>
    </location>
</feature>
<feature type="region of interest" description="Disordered" evidence="2">
    <location>
        <begin position="3325"/>
        <end position="3798"/>
    </location>
</feature>
<feature type="compositionally biased region" description="Basic residues" evidence="2">
    <location>
        <begin position="2757"/>
        <end position="2774"/>
    </location>
</feature>
<keyword evidence="1" id="KW-0863">Zinc-finger</keyword>
<dbReference type="KEGG" id="tmu:101346827"/>
<feature type="region of interest" description="Disordered" evidence="2">
    <location>
        <begin position="1992"/>
        <end position="2016"/>
    </location>
</feature>
<dbReference type="Gene3D" id="3.30.160.60">
    <property type="entry name" value="Classic Zinc Finger"/>
    <property type="match status" value="2"/>
</dbReference>
<feature type="compositionally biased region" description="Basic and acidic residues" evidence="2">
    <location>
        <begin position="3527"/>
        <end position="3547"/>
    </location>
</feature>
<feature type="domain" description="C2H2-type" evidence="3">
    <location>
        <begin position="3007"/>
        <end position="3034"/>
    </location>
</feature>
<feature type="compositionally biased region" description="Pro residues" evidence="2">
    <location>
        <begin position="765"/>
        <end position="779"/>
    </location>
</feature>
<dbReference type="CTD" id="84627"/>
<feature type="compositionally biased region" description="Basic residues" evidence="2">
    <location>
        <begin position="2522"/>
        <end position="2536"/>
    </location>
</feature>
<feature type="region of interest" description="Disordered" evidence="2">
    <location>
        <begin position="3126"/>
        <end position="3209"/>
    </location>
</feature>
<feature type="compositionally biased region" description="Polar residues" evidence="2">
    <location>
        <begin position="3380"/>
        <end position="3395"/>
    </location>
</feature>
<feature type="compositionally biased region" description="Polar residues" evidence="2">
    <location>
        <begin position="997"/>
        <end position="1008"/>
    </location>
</feature>
<feature type="compositionally biased region" description="Polar residues" evidence="2">
    <location>
        <begin position="3411"/>
        <end position="3420"/>
    </location>
</feature>
<feature type="compositionally biased region" description="Polar residues" evidence="2">
    <location>
        <begin position="2792"/>
        <end position="2808"/>
    </location>
</feature>
<feature type="compositionally biased region" description="Polar residues" evidence="2">
    <location>
        <begin position="2092"/>
        <end position="2104"/>
    </location>
</feature>
<evidence type="ECO:0000256" key="1">
    <source>
        <dbReference type="PROSITE-ProRule" id="PRU00042"/>
    </source>
</evidence>
<feature type="compositionally biased region" description="Basic and acidic residues" evidence="2">
    <location>
        <begin position="2662"/>
        <end position="2673"/>
    </location>
</feature>
<dbReference type="SMART" id="SM00355">
    <property type="entry name" value="ZnF_C2H2"/>
    <property type="match status" value="8"/>
</dbReference>
<dbReference type="InterPro" id="IPR039270">
    <property type="entry name" value="ZNF469"/>
</dbReference>
<feature type="compositionally biased region" description="Low complexity" evidence="2">
    <location>
        <begin position="3185"/>
        <end position="3209"/>
    </location>
</feature>
<feature type="region of interest" description="Disordered" evidence="2">
    <location>
        <begin position="762"/>
        <end position="787"/>
    </location>
</feature>
<feature type="compositionally biased region" description="Basic and acidic residues" evidence="2">
    <location>
        <begin position="1116"/>
        <end position="1127"/>
    </location>
</feature>
<evidence type="ECO:0000259" key="3">
    <source>
        <dbReference type="PROSITE" id="PS50157"/>
    </source>
</evidence>
<feature type="region of interest" description="Disordered" evidence="2">
    <location>
        <begin position="496"/>
        <end position="657"/>
    </location>
</feature>
<dbReference type="InterPro" id="IPR013087">
    <property type="entry name" value="Znf_C2H2_type"/>
</dbReference>
<feature type="compositionally biased region" description="Polar residues" evidence="2">
    <location>
        <begin position="1158"/>
        <end position="1169"/>
    </location>
</feature>
<dbReference type="InParanoid" id="A0A2Y9DPH2"/>
<evidence type="ECO:0000313" key="4">
    <source>
        <dbReference type="Proteomes" id="UP000248480"/>
    </source>
</evidence>
<feature type="compositionally biased region" description="Low complexity" evidence="2">
    <location>
        <begin position="177"/>
        <end position="187"/>
    </location>
</feature>
<dbReference type="SUPFAM" id="SSF57667">
    <property type="entry name" value="beta-beta-alpha zinc fingers"/>
    <property type="match status" value="1"/>
</dbReference>
<feature type="domain" description="C2H2-type" evidence="3">
    <location>
        <begin position="3308"/>
        <end position="3337"/>
    </location>
</feature>
<feature type="compositionally biased region" description="Basic and acidic residues" evidence="2">
    <location>
        <begin position="3773"/>
        <end position="3787"/>
    </location>
</feature>
<feature type="region of interest" description="Disordered" evidence="2">
    <location>
        <begin position="1456"/>
        <end position="1509"/>
    </location>
</feature>
<feature type="region of interest" description="Disordered" evidence="2">
    <location>
        <begin position="1528"/>
        <end position="1570"/>
    </location>
</feature>
<feature type="compositionally biased region" description="Polar residues" evidence="2">
    <location>
        <begin position="2610"/>
        <end position="2619"/>
    </location>
</feature>
<dbReference type="PROSITE" id="PS00028">
    <property type="entry name" value="ZINC_FINGER_C2H2_1"/>
    <property type="match status" value="5"/>
</dbReference>
<feature type="domain" description="C2H2-type" evidence="3">
    <location>
        <begin position="2348"/>
        <end position="2376"/>
    </location>
</feature>
<dbReference type="PROSITE" id="PS50157">
    <property type="entry name" value="ZINC_FINGER_C2H2_2"/>
    <property type="match status" value="4"/>
</dbReference>
<feature type="compositionally biased region" description="Basic residues" evidence="2">
    <location>
        <begin position="94"/>
        <end position="105"/>
    </location>
</feature>
<feature type="compositionally biased region" description="Basic and acidic residues" evidence="2">
    <location>
        <begin position="2985"/>
        <end position="2998"/>
    </location>
</feature>
<feature type="region of interest" description="Disordered" evidence="2">
    <location>
        <begin position="2035"/>
        <end position="2075"/>
    </location>
</feature>
<feature type="domain" description="C2H2-type" evidence="3">
    <location>
        <begin position="3227"/>
        <end position="3254"/>
    </location>
</feature>
<proteinExistence type="predicted"/>
<evidence type="ECO:0000256" key="2">
    <source>
        <dbReference type="SAM" id="MobiDB-lite"/>
    </source>
</evidence>
<name>A0A2Y9DPH2_TRIMA</name>